<dbReference type="AlphaFoldDB" id="A0A8T0TPM5"/>
<proteinExistence type="predicted"/>
<evidence type="ECO:0000313" key="2">
    <source>
        <dbReference type="Proteomes" id="UP000823388"/>
    </source>
</evidence>
<protein>
    <submittedName>
        <fullName evidence="1">Uncharacterized protein</fullName>
    </submittedName>
</protein>
<reference evidence="1" key="1">
    <citation type="submission" date="2020-05" db="EMBL/GenBank/DDBJ databases">
        <title>WGS assembly of Panicum virgatum.</title>
        <authorList>
            <person name="Lovell J.T."/>
            <person name="Jenkins J."/>
            <person name="Shu S."/>
            <person name="Juenger T.E."/>
            <person name="Schmutz J."/>
        </authorList>
    </citation>
    <scope>NUCLEOTIDE SEQUENCE</scope>
    <source>
        <strain evidence="1">AP13</strain>
    </source>
</reference>
<dbReference type="EMBL" id="CM029043">
    <property type="protein sequence ID" value="KAG2610716.1"/>
    <property type="molecule type" value="Genomic_DNA"/>
</dbReference>
<dbReference type="Proteomes" id="UP000823388">
    <property type="component" value="Chromosome 4K"/>
</dbReference>
<evidence type="ECO:0000313" key="1">
    <source>
        <dbReference type="EMBL" id="KAG2610716.1"/>
    </source>
</evidence>
<comment type="caution">
    <text evidence="1">The sequence shown here is derived from an EMBL/GenBank/DDBJ whole genome shotgun (WGS) entry which is preliminary data.</text>
</comment>
<keyword evidence="2" id="KW-1185">Reference proteome</keyword>
<sequence>MMMESVLLPSCQAHSDCNKLQEIWISGSKIAREQGARCWRISEGGARLCGHCKVDDNGKHSRGRLPRKQIVPAKTYSLSCKIAVLY</sequence>
<name>A0A8T0TPM5_PANVG</name>
<gene>
    <name evidence="1" type="ORF">PVAP13_4KG250903</name>
</gene>
<accession>A0A8T0TPM5</accession>
<organism evidence="1 2">
    <name type="scientific">Panicum virgatum</name>
    <name type="common">Blackwell switchgrass</name>
    <dbReference type="NCBI Taxonomy" id="38727"/>
    <lineage>
        <taxon>Eukaryota</taxon>
        <taxon>Viridiplantae</taxon>
        <taxon>Streptophyta</taxon>
        <taxon>Embryophyta</taxon>
        <taxon>Tracheophyta</taxon>
        <taxon>Spermatophyta</taxon>
        <taxon>Magnoliopsida</taxon>
        <taxon>Liliopsida</taxon>
        <taxon>Poales</taxon>
        <taxon>Poaceae</taxon>
        <taxon>PACMAD clade</taxon>
        <taxon>Panicoideae</taxon>
        <taxon>Panicodae</taxon>
        <taxon>Paniceae</taxon>
        <taxon>Panicinae</taxon>
        <taxon>Panicum</taxon>
        <taxon>Panicum sect. Hiantes</taxon>
    </lineage>
</organism>